<organism evidence="3 4">
    <name type="scientific">Alienimonas californiensis</name>
    <dbReference type="NCBI Taxonomy" id="2527989"/>
    <lineage>
        <taxon>Bacteria</taxon>
        <taxon>Pseudomonadati</taxon>
        <taxon>Planctomycetota</taxon>
        <taxon>Planctomycetia</taxon>
        <taxon>Planctomycetales</taxon>
        <taxon>Planctomycetaceae</taxon>
        <taxon>Alienimonas</taxon>
    </lineage>
</organism>
<proteinExistence type="predicted"/>
<evidence type="ECO:0008006" key="5">
    <source>
        <dbReference type="Google" id="ProtNLM"/>
    </source>
</evidence>
<dbReference type="KEGG" id="acaf:CA12_42280"/>
<evidence type="ECO:0000256" key="2">
    <source>
        <dbReference type="SAM" id="MobiDB-lite"/>
    </source>
</evidence>
<dbReference type="Proteomes" id="UP000318741">
    <property type="component" value="Chromosome"/>
</dbReference>
<dbReference type="RefSeq" id="WP_165700904.1">
    <property type="nucleotide sequence ID" value="NZ_CP036265.1"/>
</dbReference>
<evidence type="ECO:0000313" key="3">
    <source>
        <dbReference type="EMBL" id="QDT18089.1"/>
    </source>
</evidence>
<evidence type="ECO:0000256" key="1">
    <source>
        <dbReference type="ARBA" id="ARBA00022737"/>
    </source>
</evidence>
<dbReference type="InterPro" id="IPR000357">
    <property type="entry name" value="HEAT"/>
</dbReference>
<reference evidence="3 4" key="1">
    <citation type="submission" date="2019-02" db="EMBL/GenBank/DDBJ databases">
        <title>Deep-cultivation of Planctomycetes and their phenomic and genomic characterization uncovers novel biology.</title>
        <authorList>
            <person name="Wiegand S."/>
            <person name="Jogler M."/>
            <person name="Boedeker C."/>
            <person name="Pinto D."/>
            <person name="Vollmers J."/>
            <person name="Rivas-Marin E."/>
            <person name="Kohn T."/>
            <person name="Peeters S.H."/>
            <person name="Heuer A."/>
            <person name="Rast P."/>
            <person name="Oberbeckmann S."/>
            <person name="Bunk B."/>
            <person name="Jeske O."/>
            <person name="Meyerdierks A."/>
            <person name="Storesund J.E."/>
            <person name="Kallscheuer N."/>
            <person name="Luecker S."/>
            <person name="Lage O.M."/>
            <person name="Pohl T."/>
            <person name="Merkel B.J."/>
            <person name="Hornburger P."/>
            <person name="Mueller R.-W."/>
            <person name="Bruemmer F."/>
            <person name="Labrenz M."/>
            <person name="Spormann A.M."/>
            <person name="Op den Camp H."/>
            <person name="Overmann J."/>
            <person name="Amann R."/>
            <person name="Jetten M.S.M."/>
            <person name="Mascher T."/>
            <person name="Medema M.H."/>
            <person name="Devos D.P."/>
            <person name="Kaster A.-K."/>
            <person name="Ovreas L."/>
            <person name="Rohde M."/>
            <person name="Galperin M.Y."/>
            <person name="Jogler C."/>
        </authorList>
    </citation>
    <scope>NUCLEOTIDE SEQUENCE [LARGE SCALE GENOMIC DNA]</scope>
    <source>
        <strain evidence="3 4">CA12</strain>
    </source>
</reference>
<evidence type="ECO:0000313" key="4">
    <source>
        <dbReference type="Proteomes" id="UP000318741"/>
    </source>
</evidence>
<dbReference type="InterPro" id="IPR016024">
    <property type="entry name" value="ARM-type_fold"/>
</dbReference>
<name>A0A517PFE9_9PLAN</name>
<protein>
    <recommendedName>
        <fullName evidence="5">HEAT repeat protein</fullName>
    </recommendedName>
</protein>
<keyword evidence="1" id="KW-0677">Repeat</keyword>
<keyword evidence="4" id="KW-1185">Reference proteome</keyword>
<dbReference type="SUPFAM" id="SSF48371">
    <property type="entry name" value="ARM repeat"/>
    <property type="match status" value="1"/>
</dbReference>
<dbReference type="EMBL" id="CP036265">
    <property type="protein sequence ID" value="QDT18089.1"/>
    <property type="molecule type" value="Genomic_DNA"/>
</dbReference>
<dbReference type="InterPro" id="IPR011989">
    <property type="entry name" value="ARM-like"/>
</dbReference>
<dbReference type="Gene3D" id="1.25.10.10">
    <property type="entry name" value="Leucine-rich Repeat Variant"/>
    <property type="match status" value="1"/>
</dbReference>
<dbReference type="AlphaFoldDB" id="A0A517PFE9"/>
<dbReference type="Pfam" id="PF02985">
    <property type="entry name" value="HEAT"/>
    <property type="match status" value="1"/>
</dbReference>
<gene>
    <name evidence="3" type="ORF">CA12_42280</name>
</gene>
<accession>A0A517PFE9</accession>
<feature type="region of interest" description="Disordered" evidence="2">
    <location>
        <begin position="34"/>
        <end position="57"/>
    </location>
</feature>
<sequence length="464" mass="48463">MFGLFAPRPPLETLEQAWIERRLGDVARQFGPERLGLGDAPAEGQLKPSEAMGGTRSTEDVDRLFARLVDRLGPAPVTPTLAWYDGDAHLSTDKNAIPVPRSAIADPPTLGAALVRGACRRMHFGEGEADLRAVDLVATALGCGLFLCLADAPEAAAPGDRGLTSREIGYALALLWHVRQEAGGASSDPPWLGELRGDAAAAVTGGLKYLRKAGDARFTAASLRDSSPPTEAAVRKELHHKRPARRLAAVWDAAQLPDRESRTPGVESATLLGLLETLHDREPAVRAASAEALGRLCPNAAADRETWDRVLLGLIGATEDTLAAVRAAALRGLAAAPDLGEAEAAREELDRVVLAGLAARTPAVRSAAAAVATRLPPVPAEAGGLREEPFAPAVLKALVGALVRCDDAEAAGHVATLRALHPDPAALAEERVDDDELLSRVLDALGDAPLAAPEPEPEPVGAAE</sequence>